<evidence type="ECO:0000313" key="12">
    <source>
        <dbReference type="EMBL" id="RUT73014.1"/>
    </source>
</evidence>
<evidence type="ECO:0000256" key="10">
    <source>
        <dbReference type="ARBA" id="ARBA00023163"/>
    </source>
</evidence>
<evidence type="ECO:0000256" key="4">
    <source>
        <dbReference type="ARBA" id="ARBA00022490"/>
    </source>
</evidence>
<dbReference type="EMBL" id="RJJX01000031">
    <property type="protein sequence ID" value="RUT73014.1"/>
    <property type="molecule type" value="Genomic_DNA"/>
</dbReference>
<feature type="binding site" evidence="11">
    <location>
        <position position="134"/>
    </location>
    <ligand>
        <name>Zn(2+)</name>
        <dbReference type="ChEBI" id="CHEBI:29105"/>
    </ligand>
</feature>
<proteinExistence type="inferred from homology"/>
<dbReference type="GO" id="GO:0008270">
    <property type="term" value="F:zinc ion binding"/>
    <property type="evidence" value="ECO:0007669"/>
    <property type="project" value="TreeGrafter"/>
</dbReference>
<organism evidence="12 13">
    <name type="scientific">Ancylomarina longa</name>
    <dbReference type="NCBI Taxonomy" id="2487017"/>
    <lineage>
        <taxon>Bacteria</taxon>
        <taxon>Pseudomonadati</taxon>
        <taxon>Bacteroidota</taxon>
        <taxon>Bacteroidia</taxon>
        <taxon>Marinilabiliales</taxon>
        <taxon>Marinifilaceae</taxon>
        <taxon>Ancylomarina</taxon>
    </lineage>
</organism>
<evidence type="ECO:0000256" key="1">
    <source>
        <dbReference type="ARBA" id="ARBA00004496"/>
    </source>
</evidence>
<dbReference type="AlphaFoldDB" id="A0A434AF63"/>
<dbReference type="GO" id="GO:0000976">
    <property type="term" value="F:transcription cis-regulatory region binding"/>
    <property type="evidence" value="ECO:0007669"/>
    <property type="project" value="TreeGrafter"/>
</dbReference>
<evidence type="ECO:0000256" key="7">
    <source>
        <dbReference type="ARBA" id="ARBA00022833"/>
    </source>
</evidence>
<dbReference type="PANTHER" id="PTHR33202">
    <property type="entry name" value="ZINC UPTAKE REGULATION PROTEIN"/>
    <property type="match status" value="1"/>
</dbReference>
<evidence type="ECO:0000256" key="6">
    <source>
        <dbReference type="ARBA" id="ARBA00022723"/>
    </source>
</evidence>
<evidence type="ECO:0000256" key="9">
    <source>
        <dbReference type="ARBA" id="ARBA00023125"/>
    </source>
</evidence>
<dbReference type="Pfam" id="PF01475">
    <property type="entry name" value="FUR"/>
    <property type="match status" value="1"/>
</dbReference>
<dbReference type="OrthoDB" id="594893at2"/>
<keyword evidence="13" id="KW-1185">Reference proteome</keyword>
<dbReference type="SUPFAM" id="SSF46785">
    <property type="entry name" value="Winged helix' DNA-binding domain"/>
    <property type="match status" value="1"/>
</dbReference>
<dbReference type="GO" id="GO:0005737">
    <property type="term" value="C:cytoplasm"/>
    <property type="evidence" value="ECO:0007669"/>
    <property type="project" value="UniProtKB-SubCell"/>
</dbReference>
<sequence>MDLDQRIKDKMMKNNIRPSMPRTRIYKYLLEHRNHPTVDTIYKALQSELFSLSKTTVYNTLALFTDKGLVRAIGIEDKELRYDADLHTHGHFKCVKCHAIFDFELDLDTINLQGLSQFIAEDYHLNVKGVCRNCQEV</sequence>
<evidence type="ECO:0000256" key="2">
    <source>
        <dbReference type="ARBA" id="ARBA00007957"/>
    </source>
</evidence>
<evidence type="ECO:0000313" key="13">
    <source>
        <dbReference type="Proteomes" id="UP000282985"/>
    </source>
</evidence>
<dbReference type="GO" id="GO:0003700">
    <property type="term" value="F:DNA-binding transcription factor activity"/>
    <property type="evidence" value="ECO:0007669"/>
    <property type="project" value="InterPro"/>
</dbReference>
<dbReference type="Gene3D" id="1.10.10.10">
    <property type="entry name" value="Winged helix-like DNA-binding domain superfamily/Winged helix DNA-binding domain"/>
    <property type="match status" value="1"/>
</dbReference>
<evidence type="ECO:0000256" key="3">
    <source>
        <dbReference type="ARBA" id="ARBA00020910"/>
    </source>
</evidence>
<dbReference type="RefSeq" id="WP_127344863.1">
    <property type="nucleotide sequence ID" value="NZ_RJJX01000031.1"/>
</dbReference>
<keyword evidence="4" id="KW-0963">Cytoplasm</keyword>
<keyword evidence="8" id="KW-0805">Transcription regulation</keyword>
<keyword evidence="5" id="KW-0678">Repressor</keyword>
<keyword evidence="10" id="KW-0804">Transcription</keyword>
<dbReference type="InterPro" id="IPR043135">
    <property type="entry name" value="Fur_C"/>
</dbReference>
<evidence type="ECO:0000256" key="8">
    <source>
        <dbReference type="ARBA" id="ARBA00023015"/>
    </source>
</evidence>
<keyword evidence="7 11" id="KW-0862">Zinc</keyword>
<comment type="cofactor">
    <cofactor evidence="11">
        <name>Zn(2+)</name>
        <dbReference type="ChEBI" id="CHEBI:29105"/>
    </cofactor>
    <text evidence="11">Binds 1 zinc ion per subunit.</text>
</comment>
<gene>
    <name evidence="12" type="ORF">DLK05_15435</name>
</gene>
<dbReference type="Proteomes" id="UP000282985">
    <property type="component" value="Unassembled WGS sequence"/>
</dbReference>
<feature type="binding site" evidence="11">
    <location>
        <position position="94"/>
    </location>
    <ligand>
        <name>Zn(2+)</name>
        <dbReference type="ChEBI" id="CHEBI:29105"/>
    </ligand>
</feature>
<comment type="caution">
    <text evidence="12">The sequence shown here is derived from an EMBL/GenBank/DDBJ whole genome shotgun (WGS) entry which is preliminary data.</text>
</comment>
<evidence type="ECO:0000256" key="5">
    <source>
        <dbReference type="ARBA" id="ARBA00022491"/>
    </source>
</evidence>
<dbReference type="InterPro" id="IPR036388">
    <property type="entry name" value="WH-like_DNA-bd_sf"/>
</dbReference>
<dbReference type="InterPro" id="IPR002481">
    <property type="entry name" value="FUR"/>
</dbReference>
<feature type="binding site" evidence="11">
    <location>
        <position position="131"/>
    </location>
    <ligand>
        <name>Zn(2+)</name>
        <dbReference type="ChEBI" id="CHEBI:29105"/>
    </ligand>
</feature>
<keyword evidence="9" id="KW-0238">DNA-binding</keyword>
<dbReference type="InterPro" id="IPR036390">
    <property type="entry name" value="WH_DNA-bd_sf"/>
</dbReference>
<accession>A0A434AF63</accession>
<dbReference type="GO" id="GO:0045892">
    <property type="term" value="P:negative regulation of DNA-templated transcription"/>
    <property type="evidence" value="ECO:0007669"/>
    <property type="project" value="TreeGrafter"/>
</dbReference>
<dbReference type="GO" id="GO:1900376">
    <property type="term" value="P:regulation of secondary metabolite biosynthetic process"/>
    <property type="evidence" value="ECO:0007669"/>
    <property type="project" value="TreeGrafter"/>
</dbReference>
<dbReference type="FunFam" id="1.10.10.10:FF:000007">
    <property type="entry name" value="Ferric uptake regulation protein"/>
    <property type="match status" value="1"/>
</dbReference>
<comment type="subcellular location">
    <subcellularLocation>
        <location evidence="1">Cytoplasm</location>
    </subcellularLocation>
</comment>
<reference evidence="12 13" key="1">
    <citation type="submission" date="2018-11" db="EMBL/GenBank/DDBJ databases">
        <title>Parancylomarina longa gen. nov., sp. nov., isolated from sediments of southern Okinawa.</title>
        <authorList>
            <person name="Fu T."/>
        </authorList>
    </citation>
    <scope>NUCLEOTIDE SEQUENCE [LARGE SCALE GENOMIC DNA]</scope>
    <source>
        <strain evidence="12 13">T3-2 S1-C</strain>
    </source>
</reference>
<feature type="binding site" evidence="11">
    <location>
        <position position="97"/>
    </location>
    <ligand>
        <name>Zn(2+)</name>
        <dbReference type="ChEBI" id="CHEBI:29105"/>
    </ligand>
</feature>
<evidence type="ECO:0000256" key="11">
    <source>
        <dbReference type="PIRSR" id="PIRSR602481-1"/>
    </source>
</evidence>
<dbReference type="Gene3D" id="3.30.1490.190">
    <property type="match status" value="1"/>
</dbReference>
<name>A0A434AF63_9BACT</name>
<protein>
    <recommendedName>
        <fullName evidence="3">Ferric uptake regulation protein</fullName>
    </recommendedName>
</protein>
<dbReference type="CDD" id="cd07153">
    <property type="entry name" value="Fur_like"/>
    <property type="match status" value="1"/>
</dbReference>
<dbReference type="PANTHER" id="PTHR33202:SF8">
    <property type="entry name" value="PEROXIDE-RESPONSIVE REPRESSOR PERR"/>
    <property type="match status" value="1"/>
</dbReference>
<comment type="similarity">
    <text evidence="2">Belongs to the Fur family.</text>
</comment>
<keyword evidence="6 11" id="KW-0479">Metal-binding</keyword>